<evidence type="ECO:0000313" key="1">
    <source>
        <dbReference type="EMBL" id="GBP82771.1"/>
    </source>
</evidence>
<dbReference type="Proteomes" id="UP000299102">
    <property type="component" value="Unassembled WGS sequence"/>
</dbReference>
<accession>A0A4C1Z211</accession>
<dbReference type="EMBL" id="BGZK01001585">
    <property type="protein sequence ID" value="GBP82771.1"/>
    <property type="molecule type" value="Genomic_DNA"/>
</dbReference>
<sequence length="114" mass="12566">MLTSISERASGVLQRPAAAVRAETYGQAGVAPLALGAGLALRALRHEAGERRTRTRTRERSRVGALHLPSCRRVRAGPANRQHRVSAATSAPAPFERRWRRHHAPVSYDHLFSE</sequence>
<comment type="caution">
    <text evidence="1">The sequence shown here is derived from an EMBL/GenBank/DDBJ whole genome shotgun (WGS) entry which is preliminary data.</text>
</comment>
<proteinExistence type="predicted"/>
<keyword evidence="2" id="KW-1185">Reference proteome</keyword>
<evidence type="ECO:0000313" key="2">
    <source>
        <dbReference type="Proteomes" id="UP000299102"/>
    </source>
</evidence>
<name>A0A4C1Z211_EUMVA</name>
<gene>
    <name evidence="1" type="ORF">EVAR_94929_1</name>
</gene>
<organism evidence="1 2">
    <name type="scientific">Eumeta variegata</name>
    <name type="common">Bagworm moth</name>
    <name type="synonym">Eumeta japonica</name>
    <dbReference type="NCBI Taxonomy" id="151549"/>
    <lineage>
        <taxon>Eukaryota</taxon>
        <taxon>Metazoa</taxon>
        <taxon>Ecdysozoa</taxon>
        <taxon>Arthropoda</taxon>
        <taxon>Hexapoda</taxon>
        <taxon>Insecta</taxon>
        <taxon>Pterygota</taxon>
        <taxon>Neoptera</taxon>
        <taxon>Endopterygota</taxon>
        <taxon>Lepidoptera</taxon>
        <taxon>Glossata</taxon>
        <taxon>Ditrysia</taxon>
        <taxon>Tineoidea</taxon>
        <taxon>Psychidae</taxon>
        <taxon>Oiketicinae</taxon>
        <taxon>Eumeta</taxon>
    </lineage>
</organism>
<dbReference type="AlphaFoldDB" id="A0A4C1Z211"/>
<reference evidence="1 2" key="1">
    <citation type="journal article" date="2019" name="Commun. Biol.">
        <title>The bagworm genome reveals a unique fibroin gene that provides high tensile strength.</title>
        <authorList>
            <person name="Kono N."/>
            <person name="Nakamura H."/>
            <person name="Ohtoshi R."/>
            <person name="Tomita M."/>
            <person name="Numata K."/>
            <person name="Arakawa K."/>
        </authorList>
    </citation>
    <scope>NUCLEOTIDE SEQUENCE [LARGE SCALE GENOMIC DNA]</scope>
</reference>
<protein>
    <submittedName>
        <fullName evidence="1">Uncharacterized protein</fullName>
    </submittedName>
</protein>